<evidence type="ECO:0000313" key="2">
    <source>
        <dbReference type="EMBL" id="MCZ4221931.1"/>
    </source>
</evidence>
<accession>A0ABT4KSM0</accession>
<comment type="caution">
    <text evidence="2">The sequence shown here is derived from an EMBL/GenBank/DDBJ whole genome shotgun (WGS) entry which is preliminary data.</text>
</comment>
<organism evidence="2 3">
    <name type="scientific">Pedobacter rhodius</name>
    <dbReference type="NCBI Taxonomy" id="3004098"/>
    <lineage>
        <taxon>Bacteria</taxon>
        <taxon>Pseudomonadati</taxon>
        <taxon>Bacteroidota</taxon>
        <taxon>Sphingobacteriia</taxon>
        <taxon>Sphingobacteriales</taxon>
        <taxon>Sphingobacteriaceae</taxon>
        <taxon>Pedobacter</taxon>
    </lineage>
</organism>
<proteinExistence type="predicted"/>
<protein>
    <submittedName>
        <fullName evidence="2">Crp/Fnr family transcriptional regulator</fullName>
    </submittedName>
</protein>
<dbReference type="Pfam" id="PF00027">
    <property type="entry name" value="cNMP_binding"/>
    <property type="match status" value="1"/>
</dbReference>
<keyword evidence="3" id="KW-1185">Reference proteome</keyword>
<dbReference type="PROSITE" id="PS50042">
    <property type="entry name" value="CNMP_BINDING_3"/>
    <property type="match status" value="1"/>
</dbReference>
<name>A0ABT4KSM0_9SPHI</name>
<reference evidence="2" key="1">
    <citation type="submission" date="2022-12" db="EMBL/GenBank/DDBJ databases">
        <title>Genome sequence of SJ11.</title>
        <authorList>
            <person name="Woo H."/>
        </authorList>
    </citation>
    <scope>NUCLEOTIDE SEQUENCE</scope>
    <source>
        <strain evidence="2">SJ11</strain>
    </source>
</reference>
<dbReference type="Proteomes" id="UP001144341">
    <property type="component" value="Unassembled WGS sequence"/>
</dbReference>
<gene>
    <name evidence="2" type="ORF">O0931_01320</name>
</gene>
<evidence type="ECO:0000313" key="3">
    <source>
        <dbReference type="Proteomes" id="UP001144341"/>
    </source>
</evidence>
<feature type="domain" description="Cyclic nucleotide-binding" evidence="1">
    <location>
        <begin position="6"/>
        <end position="123"/>
    </location>
</feature>
<evidence type="ECO:0000259" key="1">
    <source>
        <dbReference type="PROSITE" id="PS50042"/>
    </source>
</evidence>
<dbReference type="InterPro" id="IPR018490">
    <property type="entry name" value="cNMP-bd_dom_sf"/>
</dbReference>
<dbReference type="CDD" id="cd00038">
    <property type="entry name" value="CAP_ED"/>
    <property type="match status" value="1"/>
</dbReference>
<dbReference type="Gene3D" id="2.60.120.10">
    <property type="entry name" value="Jelly Rolls"/>
    <property type="match status" value="1"/>
</dbReference>
<dbReference type="EMBL" id="JAPWGL010000001">
    <property type="protein sequence ID" value="MCZ4221931.1"/>
    <property type="molecule type" value="Genomic_DNA"/>
</dbReference>
<sequence>MNEQTSIKKSEWEKFSHLFKRQEISAKTTLLKEGQISKTAYFIENGCLRSWFNNNGKDITFQFFFEGYGVSSIESFKKNEPSLFTIESIEPCIIQSISKKDFEFVLNESIIIKKEVDEHIFQRLFFYQQLFLSRIKDNPEKRYKELLKQHPEILKRVPQHYIASYLGITPVSLSRIRNRH</sequence>
<dbReference type="RefSeq" id="WP_269413762.1">
    <property type="nucleotide sequence ID" value="NZ_JAPWGL010000001.1"/>
</dbReference>
<dbReference type="InterPro" id="IPR000595">
    <property type="entry name" value="cNMP-bd_dom"/>
</dbReference>
<dbReference type="InterPro" id="IPR014710">
    <property type="entry name" value="RmlC-like_jellyroll"/>
</dbReference>
<dbReference type="SUPFAM" id="SSF51206">
    <property type="entry name" value="cAMP-binding domain-like"/>
    <property type="match status" value="1"/>
</dbReference>